<dbReference type="AlphaFoldDB" id="A0A8K0V3Z6"/>
<dbReference type="EMBL" id="JAEPBH010000089">
    <property type="protein sequence ID" value="MBK4717069.1"/>
    <property type="molecule type" value="Genomic_DNA"/>
</dbReference>
<gene>
    <name evidence="1" type="ORF">JJB97_17485</name>
</gene>
<evidence type="ECO:0000313" key="1">
    <source>
        <dbReference type="EMBL" id="MBK4717069.1"/>
    </source>
</evidence>
<keyword evidence="2" id="KW-1185">Reference proteome</keyword>
<proteinExistence type="predicted"/>
<evidence type="ECO:0000313" key="2">
    <source>
        <dbReference type="Proteomes" id="UP000659047"/>
    </source>
</evidence>
<comment type="caution">
    <text evidence="1">The sequence shown here is derived from an EMBL/GenBank/DDBJ whole genome shotgun (WGS) entry which is preliminary data.</text>
</comment>
<organism evidence="1 2">
    <name type="scientific">Tenebrionibacter intestinalis</name>
    <dbReference type="NCBI Taxonomy" id="2799638"/>
    <lineage>
        <taxon>Bacteria</taxon>
        <taxon>Pseudomonadati</taxon>
        <taxon>Pseudomonadota</taxon>
        <taxon>Gammaproteobacteria</taxon>
        <taxon>Enterobacterales</taxon>
        <taxon>Enterobacteriaceae</taxon>
        <taxon>Tenebrionibacter/Tenebrionicola group</taxon>
        <taxon>Tenebrionibacter</taxon>
    </lineage>
</organism>
<name>A0A8K0V3Z6_9ENTR</name>
<accession>A0A8K0V3Z6</accession>
<protein>
    <submittedName>
        <fullName evidence="1">Uncharacterized protein</fullName>
    </submittedName>
</protein>
<dbReference type="Proteomes" id="UP000659047">
    <property type="component" value="Unassembled WGS sequence"/>
</dbReference>
<sequence length="55" mass="6211">MHGLTKQPLANQRYRIKLADGKVIEGITNAKGETELVQSQATEDMVITWLERVTK</sequence>
<reference evidence="1" key="1">
    <citation type="submission" date="2021-01" db="EMBL/GenBank/DDBJ databases">
        <title>Intestinitalea alba gen. nov., sp. nov., a novel genus of the family Enterobacteriaceae, isolated from the gut of the plastic-eating mealworm Tenebrio molitor L.</title>
        <authorList>
            <person name="Yang Y."/>
        </authorList>
    </citation>
    <scope>NUCLEOTIDE SEQUENCE</scope>
    <source>
        <strain evidence="1">BIT-L3</strain>
    </source>
</reference>